<evidence type="ECO:0000313" key="4">
    <source>
        <dbReference type="EMBL" id="AZS14059.1"/>
    </source>
</evidence>
<sequence length="1046" mass="118613">MSKSIEIVNYHPKYAAGIAVMWDRSQDEWGGGTTISTAEQVKREEENSDSLAVFLAVCGEEVVGYCSLSEYREDTGALYIQLLNVRPDYHGKKVGKMLVLRAVEETIQRGWPRVDLYTWEANMKAVPLYKRCGFFWEDREDMTHFMNFIPQVVNCAALAPYLEGIDWYTDSARTIEVAPDGKENNGFHTYIYEWQKAGRELRVGVERRGRGICLIETEDYLLSATVEQAEPVFGQEYMVRYHIVNKSGAPLRLDIEGVNDRNITFDWQQTVDVESEQLLTARFFVGEIEEPQSDRQTCPTVRANVKINGLDAVLQVGIVPKFPANIMMKVPDLMYAQQGRYEFYLDIENHYPEAAFFTFELASEPWLKLERRECTVHLEAKERISLPVPCKLLDNGFYEKKLEVLARLESGQMVRFVRSIGGGFRGPGAMCVGETEHLRVAMNGKYTLEYSKEDNSLQVVGWGREYGFSLMHPQVGKPYSGELSKIRPERVERIEERGAVGFIYTYRSDAFSQVLLHVHSLLYADGTVKLWQELENVSDRATAGDMWISQRVIHELYRAVLPYDGRYVEMNDSHGSDYDYWNGDKVGEPWLFFRGDGVANGICWSDIHRMNLGNWFLELETPLGQLEAGERKRSGEMMLSLGGFDDWRSFRDFALKRAELPQPLQAIGDVALTVNDGNPFVLPGEDGVSVTLHDVKQSLWEGEVAASYDSDKSVANEIAGGEPSASKVALTLEEEIAEARFTLPLPHRSCDTVRVDARLSSLDESYRTALFPISSGSVECWEMEEADKKTHEVNNGLIRISASADYYPGLRSMTVGGREWLASGFPVYGSKSWWNPWIGGMYDQLNNMGPLSVLKEERSASFVSQSDAMGNNWSGIRVRLSVRKHEKYKGLTCDMYYLMLPGVPVLAYWTEIRQETGTYLYNESSSTEMFLRLGESPGEDWLRTFGPRGETIRYRLGSGDMQAEETKDYAFGRHGQSGVMHVVMDESMIRPNVYSTKGIACLTFKRRLELPHGSVTRSAPVFFVFADDLLPVEALHGLRQLTFPSS</sequence>
<dbReference type="PANTHER" id="PTHR43877">
    <property type="entry name" value="AMINOALKYLPHOSPHONATE N-ACETYLTRANSFERASE-RELATED-RELATED"/>
    <property type="match status" value="1"/>
</dbReference>
<accession>A0A3Q9I9E9</accession>
<dbReference type="OrthoDB" id="9776689at2"/>
<dbReference type="Gene3D" id="3.40.630.30">
    <property type="match status" value="1"/>
</dbReference>
<dbReference type="RefSeq" id="WP_126996348.1">
    <property type="nucleotide sequence ID" value="NZ_CP034346.1"/>
</dbReference>
<dbReference type="CDD" id="cd04301">
    <property type="entry name" value="NAT_SF"/>
    <property type="match status" value="1"/>
</dbReference>
<evidence type="ECO:0000256" key="2">
    <source>
        <dbReference type="ARBA" id="ARBA00023315"/>
    </source>
</evidence>
<proteinExistence type="predicted"/>
<dbReference type="SUPFAM" id="SSF55729">
    <property type="entry name" value="Acyl-CoA N-acyltransferases (Nat)"/>
    <property type="match status" value="1"/>
</dbReference>
<gene>
    <name evidence="4" type="ORF">EI981_06045</name>
</gene>
<dbReference type="EMBL" id="CP034346">
    <property type="protein sequence ID" value="AZS14059.1"/>
    <property type="molecule type" value="Genomic_DNA"/>
</dbReference>
<keyword evidence="2" id="KW-0012">Acyltransferase</keyword>
<dbReference type="InterPro" id="IPR000182">
    <property type="entry name" value="GNAT_dom"/>
</dbReference>
<dbReference type="GO" id="GO:0016747">
    <property type="term" value="F:acyltransferase activity, transferring groups other than amino-acyl groups"/>
    <property type="evidence" value="ECO:0007669"/>
    <property type="project" value="InterPro"/>
</dbReference>
<feature type="domain" description="N-acetyltransferase" evidence="3">
    <location>
        <begin position="5"/>
        <end position="168"/>
    </location>
</feature>
<dbReference type="InterPro" id="IPR050832">
    <property type="entry name" value="Bact_Acetyltransf"/>
</dbReference>
<keyword evidence="1 4" id="KW-0808">Transferase</keyword>
<protein>
    <submittedName>
        <fullName evidence="4">GNAT family N-acetyltransferase</fullName>
    </submittedName>
</protein>
<name>A0A3Q9I9E9_9BACL</name>
<evidence type="ECO:0000259" key="3">
    <source>
        <dbReference type="PROSITE" id="PS51186"/>
    </source>
</evidence>
<dbReference type="AlphaFoldDB" id="A0A3Q9I9E9"/>
<evidence type="ECO:0000256" key="1">
    <source>
        <dbReference type="ARBA" id="ARBA00022679"/>
    </source>
</evidence>
<dbReference type="InterPro" id="IPR016181">
    <property type="entry name" value="Acyl_CoA_acyltransferase"/>
</dbReference>
<dbReference type="Pfam" id="PF00583">
    <property type="entry name" value="Acetyltransf_1"/>
    <property type="match status" value="1"/>
</dbReference>
<reference evidence="5" key="1">
    <citation type="submission" date="2018-12" db="EMBL/GenBank/DDBJ databases">
        <title>Complete genome sequence of Paenibacillus sp. MBLB1234.</title>
        <authorList>
            <person name="Nam Y.-D."/>
            <person name="Kang J."/>
            <person name="Chung W.-H."/>
            <person name="Park Y.S."/>
        </authorList>
    </citation>
    <scope>NUCLEOTIDE SEQUENCE [LARGE SCALE GENOMIC DNA]</scope>
    <source>
        <strain evidence="5">MBLB1234</strain>
    </source>
</reference>
<evidence type="ECO:0000313" key="5">
    <source>
        <dbReference type="Proteomes" id="UP000270678"/>
    </source>
</evidence>
<organism evidence="4 5">
    <name type="scientific">Paenibacillus lutimineralis</name>
    <dbReference type="NCBI Taxonomy" id="2707005"/>
    <lineage>
        <taxon>Bacteria</taxon>
        <taxon>Bacillati</taxon>
        <taxon>Bacillota</taxon>
        <taxon>Bacilli</taxon>
        <taxon>Bacillales</taxon>
        <taxon>Paenibacillaceae</taxon>
        <taxon>Paenibacillus</taxon>
    </lineage>
</organism>
<dbReference type="Proteomes" id="UP000270678">
    <property type="component" value="Chromosome"/>
</dbReference>
<dbReference type="PROSITE" id="PS51186">
    <property type="entry name" value="GNAT"/>
    <property type="match status" value="1"/>
</dbReference>
<dbReference type="KEGG" id="plut:EI981_06045"/>
<keyword evidence="5" id="KW-1185">Reference proteome</keyword>